<gene>
    <name evidence="1" type="ORF">CONCODRAFT_170725</name>
</gene>
<dbReference type="SUPFAM" id="SSF52058">
    <property type="entry name" value="L domain-like"/>
    <property type="match status" value="1"/>
</dbReference>
<reference evidence="1 2" key="1">
    <citation type="journal article" date="2015" name="Genome Biol. Evol.">
        <title>Phylogenomic analyses indicate that early fungi evolved digesting cell walls of algal ancestors of land plants.</title>
        <authorList>
            <person name="Chang Y."/>
            <person name="Wang S."/>
            <person name="Sekimoto S."/>
            <person name="Aerts A.L."/>
            <person name="Choi C."/>
            <person name="Clum A."/>
            <person name="LaButti K.M."/>
            <person name="Lindquist E.A."/>
            <person name="Yee Ngan C."/>
            <person name="Ohm R.A."/>
            <person name="Salamov A.A."/>
            <person name="Grigoriev I.V."/>
            <person name="Spatafora J.W."/>
            <person name="Berbee M.L."/>
        </authorList>
    </citation>
    <scope>NUCLEOTIDE SEQUENCE [LARGE SCALE GENOMIC DNA]</scope>
    <source>
        <strain evidence="1 2">NRRL 28638</strain>
    </source>
</reference>
<keyword evidence="2" id="KW-1185">Reference proteome</keyword>
<dbReference type="Proteomes" id="UP000070444">
    <property type="component" value="Unassembled WGS sequence"/>
</dbReference>
<organism evidence="1 2">
    <name type="scientific">Conidiobolus coronatus (strain ATCC 28846 / CBS 209.66 / NRRL 28638)</name>
    <name type="common">Delacroixia coronata</name>
    <dbReference type="NCBI Taxonomy" id="796925"/>
    <lineage>
        <taxon>Eukaryota</taxon>
        <taxon>Fungi</taxon>
        <taxon>Fungi incertae sedis</taxon>
        <taxon>Zoopagomycota</taxon>
        <taxon>Entomophthoromycotina</taxon>
        <taxon>Entomophthoromycetes</taxon>
        <taxon>Entomophthorales</taxon>
        <taxon>Ancylistaceae</taxon>
        <taxon>Conidiobolus</taxon>
    </lineage>
</organism>
<proteinExistence type="predicted"/>
<name>A0A137NPN2_CONC2</name>
<protein>
    <recommendedName>
        <fullName evidence="3">RNI-like protein</fullName>
    </recommendedName>
</protein>
<dbReference type="Gene3D" id="3.80.10.10">
    <property type="entry name" value="Ribonuclease Inhibitor"/>
    <property type="match status" value="1"/>
</dbReference>
<accession>A0A137NPN2</accession>
<evidence type="ECO:0008006" key="3">
    <source>
        <dbReference type="Google" id="ProtNLM"/>
    </source>
</evidence>
<feature type="non-terminal residue" evidence="1">
    <location>
        <position position="1"/>
    </location>
</feature>
<dbReference type="EMBL" id="KQ965258">
    <property type="protein sequence ID" value="KXN64703.1"/>
    <property type="molecule type" value="Genomic_DNA"/>
</dbReference>
<evidence type="ECO:0000313" key="2">
    <source>
        <dbReference type="Proteomes" id="UP000070444"/>
    </source>
</evidence>
<dbReference type="InterPro" id="IPR032675">
    <property type="entry name" value="LRR_dom_sf"/>
</dbReference>
<sequence>WFNKDAAFKKAHIDPFIKEFDDQLKPLTIYCKSLYFEYLGNAVYYLFPITYKFRNSRTLYFYKCVFSLEQLSNILEKLTKLEVLDLNNIDIIKSLDFNSTNEIIFPQNLSSLTYINIRSWLTTLPLKKPLEFLTTTSSIDITSDHSLLPQLLPKLKKFDYFSSTLKYELLKFLDINYQIVDLRLPIIFLSYIIPDQKFLTGLKKLNLYATNFVSVDVNADKAIIPDLRNLEELELILDTSAQLEYAKLLIRNCPKLRKLNITSIEFKIQKLRELVKFAKNLNILMVKYYFNFY</sequence>
<dbReference type="AlphaFoldDB" id="A0A137NPN2"/>
<evidence type="ECO:0000313" key="1">
    <source>
        <dbReference type="EMBL" id="KXN64703.1"/>
    </source>
</evidence>